<keyword evidence="6" id="KW-1185">Reference proteome</keyword>
<dbReference type="InterPro" id="IPR015421">
    <property type="entry name" value="PyrdxlP-dep_Trfase_major"/>
</dbReference>
<proteinExistence type="inferred from homology"/>
<reference evidence="5 6" key="1">
    <citation type="submission" date="2023-07" db="EMBL/GenBank/DDBJ databases">
        <title>Genomic Encyclopedia of Type Strains, Phase IV (KMG-IV): sequencing the most valuable type-strain genomes for metagenomic binning, comparative biology and taxonomic classification.</title>
        <authorList>
            <person name="Goeker M."/>
        </authorList>
    </citation>
    <scope>NUCLEOTIDE SEQUENCE [LARGE SCALE GENOMIC DNA]</scope>
    <source>
        <strain evidence="5 6">DSM 105143</strain>
    </source>
</reference>
<sequence>MLHFENDYNKGAHPAILEALVTSNFEGLAGYGSDPYTENVTEQLRELCDCPEAEVTLLTGGTQTNQLVIDTLLAPYEGVIAAETGHIATHEAGAIEFTGHKVLTLPHQDGKLSAKAVASYLAEFYADSNHSHMVYPGMVYISHPTEYGTLYTEDELEALSKICQAYDIPLFLDGARLAYGLAADGAVDIPTLARLTDVFYFGGTKAGLLCGEAVVFTKNNQPKHFVTHVKQHGALLAKGRLLSVQFKALFEDGLYESIGRHALEMAEQLKGILRDKGYRFYLESPTNQQFIIVSNETLEELDQQVAYSFWEKYDDQHTVIRLATSWSTTQADIDALREIL</sequence>
<keyword evidence="3" id="KW-0663">Pyridoxal phosphate</keyword>
<keyword evidence="5" id="KW-0456">Lyase</keyword>
<comment type="similarity">
    <text evidence="2">Belongs to the threonine aldolase family.</text>
</comment>
<protein>
    <submittedName>
        <fullName evidence="5">Threonine aldolase</fullName>
        <ecNumber evidence="5">4.1.2.5</ecNumber>
    </submittedName>
</protein>
<evidence type="ECO:0000259" key="4">
    <source>
        <dbReference type="Pfam" id="PF01212"/>
    </source>
</evidence>
<comment type="cofactor">
    <cofactor evidence="1">
        <name>pyridoxal 5'-phosphate</name>
        <dbReference type="ChEBI" id="CHEBI:597326"/>
    </cofactor>
</comment>
<comment type="caution">
    <text evidence="5">The sequence shown here is derived from an EMBL/GenBank/DDBJ whole genome shotgun (WGS) entry which is preliminary data.</text>
</comment>
<dbReference type="GO" id="GO:0004793">
    <property type="term" value="F:threonine aldolase activity"/>
    <property type="evidence" value="ECO:0007669"/>
    <property type="project" value="UniProtKB-EC"/>
</dbReference>
<name>A0ABT9YTR9_9STRE</name>
<dbReference type="PANTHER" id="PTHR48097:SF5">
    <property type="entry name" value="LOW SPECIFICITY L-THREONINE ALDOLASE"/>
    <property type="match status" value="1"/>
</dbReference>
<feature type="domain" description="Aromatic amino acid beta-eliminating lyase/threonine aldolase" evidence="4">
    <location>
        <begin position="15"/>
        <end position="293"/>
    </location>
</feature>
<accession>A0ABT9YTR9</accession>
<dbReference type="RefSeq" id="WP_307122528.1">
    <property type="nucleotide sequence ID" value="NZ_JAUSTM010000025.1"/>
</dbReference>
<dbReference type="Gene3D" id="3.40.640.10">
    <property type="entry name" value="Type I PLP-dependent aspartate aminotransferase-like (Major domain)"/>
    <property type="match status" value="1"/>
</dbReference>
<gene>
    <name evidence="5" type="ORF">J2S23_001953</name>
</gene>
<evidence type="ECO:0000313" key="5">
    <source>
        <dbReference type="EMBL" id="MDQ0223378.1"/>
    </source>
</evidence>
<dbReference type="EMBL" id="JAUSTM010000025">
    <property type="protein sequence ID" value="MDQ0223378.1"/>
    <property type="molecule type" value="Genomic_DNA"/>
</dbReference>
<dbReference type="Proteomes" id="UP001223079">
    <property type="component" value="Unassembled WGS sequence"/>
</dbReference>
<dbReference type="Gene3D" id="3.90.1150.10">
    <property type="entry name" value="Aspartate Aminotransferase, domain 1"/>
    <property type="match status" value="1"/>
</dbReference>
<organism evidence="5 6">
    <name type="scientific">Streptococcus moroccensis</name>
    <dbReference type="NCBI Taxonomy" id="1451356"/>
    <lineage>
        <taxon>Bacteria</taxon>
        <taxon>Bacillati</taxon>
        <taxon>Bacillota</taxon>
        <taxon>Bacilli</taxon>
        <taxon>Lactobacillales</taxon>
        <taxon>Streptococcaceae</taxon>
        <taxon>Streptococcus</taxon>
    </lineage>
</organism>
<dbReference type="Pfam" id="PF01212">
    <property type="entry name" value="Beta_elim_lyase"/>
    <property type="match status" value="1"/>
</dbReference>
<dbReference type="InterPro" id="IPR015422">
    <property type="entry name" value="PyrdxlP-dep_Trfase_small"/>
</dbReference>
<dbReference type="InterPro" id="IPR015424">
    <property type="entry name" value="PyrdxlP-dep_Trfase"/>
</dbReference>
<evidence type="ECO:0000313" key="6">
    <source>
        <dbReference type="Proteomes" id="UP001223079"/>
    </source>
</evidence>
<evidence type="ECO:0000256" key="1">
    <source>
        <dbReference type="ARBA" id="ARBA00001933"/>
    </source>
</evidence>
<dbReference type="EC" id="4.1.2.5" evidence="5"/>
<evidence type="ECO:0000256" key="2">
    <source>
        <dbReference type="ARBA" id="ARBA00006966"/>
    </source>
</evidence>
<evidence type="ECO:0000256" key="3">
    <source>
        <dbReference type="ARBA" id="ARBA00022898"/>
    </source>
</evidence>
<dbReference type="SUPFAM" id="SSF53383">
    <property type="entry name" value="PLP-dependent transferases"/>
    <property type="match status" value="1"/>
</dbReference>
<dbReference type="InterPro" id="IPR001597">
    <property type="entry name" value="ArAA_b-elim_lyase/Thr_aldolase"/>
</dbReference>
<dbReference type="PANTHER" id="PTHR48097">
    <property type="entry name" value="L-THREONINE ALDOLASE-RELATED"/>
    <property type="match status" value="1"/>
</dbReference>